<dbReference type="PANTHER" id="PTHR38041:SF1">
    <property type="entry name" value="CHORISMATE MUTASE"/>
    <property type="match status" value="1"/>
</dbReference>
<evidence type="ECO:0000313" key="5">
    <source>
        <dbReference type="Proteomes" id="UP001156836"/>
    </source>
</evidence>
<evidence type="ECO:0000256" key="2">
    <source>
        <dbReference type="ARBA" id="ARBA00023235"/>
    </source>
</evidence>
<name>A0ABQ6BVX5_9NEIS</name>
<keyword evidence="5" id="KW-1185">Reference proteome</keyword>
<evidence type="ECO:0000259" key="3">
    <source>
        <dbReference type="PROSITE" id="PS51168"/>
    </source>
</evidence>
<dbReference type="InterPro" id="IPR036979">
    <property type="entry name" value="CM_dom_sf"/>
</dbReference>
<dbReference type="InterPro" id="IPR051331">
    <property type="entry name" value="Chorismate_mutase-related"/>
</dbReference>
<dbReference type="InterPro" id="IPR002701">
    <property type="entry name" value="CM_II_prokaryot"/>
</dbReference>
<dbReference type="Pfam" id="PF01817">
    <property type="entry name" value="CM_2"/>
    <property type="match status" value="1"/>
</dbReference>
<protein>
    <recommendedName>
        <fullName evidence="1">chorismate mutase</fullName>
        <ecNumber evidence="1">5.4.99.5</ecNumber>
    </recommendedName>
</protein>
<organism evidence="4 5">
    <name type="scientific">Chitiniphilus shinanonensis</name>
    <dbReference type="NCBI Taxonomy" id="553088"/>
    <lineage>
        <taxon>Bacteria</taxon>
        <taxon>Pseudomonadati</taxon>
        <taxon>Pseudomonadota</taxon>
        <taxon>Betaproteobacteria</taxon>
        <taxon>Neisseriales</taxon>
        <taxon>Chitinibacteraceae</taxon>
        <taxon>Chitiniphilus</taxon>
    </lineage>
</organism>
<feature type="domain" description="Chorismate mutase" evidence="3">
    <location>
        <begin position="1"/>
        <end position="88"/>
    </location>
</feature>
<accession>A0ABQ6BVX5</accession>
<dbReference type="EMBL" id="BSOZ01000012">
    <property type="protein sequence ID" value="GLS04053.1"/>
    <property type="molecule type" value="Genomic_DNA"/>
</dbReference>
<dbReference type="PANTHER" id="PTHR38041">
    <property type="entry name" value="CHORISMATE MUTASE"/>
    <property type="match status" value="1"/>
</dbReference>
<dbReference type="EC" id="5.4.99.5" evidence="1"/>
<comment type="caution">
    <text evidence="4">The sequence shown here is derived from an EMBL/GenBank/DDBJ whole genome shotgun (WGS) entry which is preliminary data.</text>
</comment>
<dbReference type="Gene3D" id="1.20.59.10">
    <property type="entry name" value="Chorismate mutase"/>
    <property type="match status" value="1"/>
</dbReference>
<dbReference type="PROSITE" id="PS51168">
    <property type="entry name" value="CHORISMATE_MUT_2"/>
    <property type="match status" value="1"/>
</dbReference>
<evidence type="ECO:0000313" key="4">
    <source>
        <dbReference type="EMBL" id="GLS04053.1"/>
    </source>
</evidence>
<dbReference type="SUPFAM" id="SSF48600">
    <property type="entry name" value="Chorismate mutase II"/>
    <property type="match status" value="1"/>
</dbReference>
<gene>
    <name evidence="4" type="ORF">GCM10007860_11990</name>
</gene>
<reference evidence="5" key="1">
    <citation type="journal article" date="2019" name="Int. J. Syst. Evol. Microbiol.">
        <title>The Global Catalogue of Microorganisms (GCM) 10K type strain sequencing project: providing services to taxonomists for standard genome sequencing and annotation.</title>
        <authorList>
            <consortium name="The Broad Institute Genomics Platform"/>
            <consortium name="The Broad Institute Genome Sequencing Center for Infectious Disease"/>
            <person name="Wu L."/>
            <person name="Ma J."/>
        </authorList>
    </citation>
    <scope>NUCLEOTIDE SEQUENCE [LARGE SCALE GENOMIC DNA]</scope>
    <source>
        <strain evidence="5">NBRC 104970</strain>
    </source>
</reference>
<proteinExistence type="predicted"/>
<dbReference type="InterPro" id="IPR036263">
    <property type="entry name" value="Chorismate_II_sf"/>
</dbReference>
<sequence length="88" mass="10024">MTDLAELRAAIDEIDGQLLALLAERFRVTAEVGRLKKAAALPGRDAQREAEQIRRLHDEARRLGLGEEWVTSLWRLILDEVVRRHAQA</sequence>
<dbReference type="SMART" id="SM00830">
    <property type="entry name" value="CM_2"/>
    <property type="match status" value="1"/>
</dbReference>
<dbReference type="Proteomes" id="UP001156836">
    <property type="component" value="Unassembled WGS sequence"/>
</dbReference>
<dbReference type="RefSeq" id="WP_018748386.1">
    <property type="nucleotide sequence ID" value="NZ_BSOZ01000012.1"/>
</dbReference>
<keyword evidence="2" id="KW-0413">Isomerase</keyword>
<evidence type="ECO:0000256" key="1">
    <source>
        <dbReference type="ARBA" id="ARBA00012404"/>
    </source>
</evidence>